<gene>
    <name evidence="9" type="ORF">VaNZ11_009028</name>
</gene>
<feature type="compositionally biased region" description="Basic and acidic residues" evidence="8">
    <location>
        <begin position="148"/>
        <end position="161"/>
    </location>
</feature>
<evidence type="ECO:0000256" key="6">
    <source>
        <dbReference type="ARBA" id="ARBA00022691"/>
    </source>
</evidence>
<evidence type="ECO:0000256" key="5">
    <source>
        <dbReference type="ARBA" id="ARBA00022679"/>
    </source>
</evidence>
<feature type="region of interest" description="Disordered" evidence="8">
    <location>
        <begin position="772"/>
        <end position="791"/>
    </location>
</feature>
<keyword evidence="10" id="KW-1185">Reference proteome</keyword>
<evidence type="ECO:0000256" key="8">
    <source>
        <dbReference type="SAM" id="MobiDB-lite"/>
    </source>
</evidence>
<organism evidence="9 10">
    <name type="scientific">Volvox africanus</name>
    <dbReference type="NCBI Taxonomy" id="51714"/>
    <lineage>
        <taxon>Eukaryota</taxon>
        <taxon>Viridiplantae</taxon>
        <taxon>Chlorophyta</taxon>
        <taxon>core chlorophytes</taxon>
        <taxon>Chlorophyceae</taxon>
        <taxon>CS clade</taxon>
        <taxon>Chlamydomonadales</taxon>
        <taxon>Volvocaceae</taxon>
        <taxon>Volvox</taxon>
    </lineage>
</organism>
<evidence type="ECO:0000256" key="2">
    <source>
        <dbReference type="ARBA" id="ARBA00006301"/>
    </source>
</evidence>
<keyword evidence="7" id="KW-0539">Nucleus</keyword>
<evidence type="ECO:0000313" key="10">
    <source>
        <dbReference type="Proteomes" id="UP001165090"/>
    </source>
</evidence>
<evidence type="ECO:0000256" key="4">
    <source>
        <dbReference type="ARBA" id="ARBA00022603"/>
    </source>
</evidence>
<dbReference type="InterPro" id="IPR042036">
    <property type="entry name" value="RRP8_N"/>
</dbReference>
<evidence type="ECO:0000313" key="9">
    <source>
        <dbReference type="EMBL" id="GLI65492.1"/>
    </source>
</evidence>
<keyword evidence="5" id="KW-0808">Transferase</keyword>
<name>A0ABQ5S6E9_9CHLO</name>
<dbReference type="Proteomes" id="UP001165090">
    <property type="component" value="Unassembled WGS sequence"/>
</dbReference>
<evidence type="ECO:0000256" key="1">
    <source>
        <dbReference type="ARBA" id="ARBA00004604"/>
    </source>
</evidence>
<dbReference type="PANTHER" id="PTHR12787">
    <property type="entry name" value="RIBOSOMAL RNA-PROCESSING PROTEIN 8"/>
    <property type="match status" value="1"/>
</dbReference>
<feature type="region of interest" description="Disordered" evidence="8">
    <location>
        <begin position="17"/>
        <end position="120"/>
    </location>
</feature>
<feature type="compositionally biased region" description="Low complexity" evidence="8">
    <location>
        <begin position="206"/>
        <end position="216"/>
    </location>
</feature>
<dbReference type="Gene3D" id="1.10.10.2150">
    <property type="entry name" value="Ribosomal RNA-processing protein 8, N-terminal domain"/>
    <property type="match status" value="1"/>
</dbReference>
<comment type="subcellular location">
    <subcellularLocation>
        <location evidence="1">Nucleus</location>
        <location evidence="1">Nucleolus</location>
    </subcellularLocation>
</comment>
<evidence type="ECO:0000256" key="3">
    <source>
        <dbReference type="ARBA" id="ARBA00022552"/>
    </source>
</evidence>
<dbReference type="Gene3D" id="3.40.50.150">
    <property type="entry name" value="Vaccinia Virus protein VP39"/>
    <property type="match status" value="1"/>
</dbReference>
<feature type="compositionally biased region" description="Basic and acidic residues" evidence="8">
    <location>
        <begin position="174"/>
        <end position="189"/>
    </location>
</feature>
<comment type="similarity">
    <text evidence="2">Belongs to the methyltransferase superfamily. RRP8 family.</text>
</comment>
<sequence>MSKHQLQELLDKPVRLRGINHLGDTPALGPGQPNPNVSAAKDVKRVAVGSHSEAAPINKVSTQGDKERPSLPSKCSNLAHEPSQGEELDAAMMRVGDATAHRDPAQRAKKRQKGSDVGIRAQAVQDTTVILQHPVGANPVTAAASTAEHQDQRSKPAERQKSQKKAQLQQEQKQQQEEQQPAHKVKEPQPEIATKAGDQLRRDCMAATGAAVTTGVSQPGTSGDEPQLRVAKKPRLRKAQEEEKPSLGRYAADEPRSGEAPDADKLRHKKKRFQEEVQRPPSETQQPGKQQVTRKRMDDKVKMSRMDDVRAHTEEAEEEGGRREGGRGPGKDGPKSRGSGGERDGEGPYKPSAVTTAVEIQEGVHHHSKEQQLQGQEGGQWQGDQSRTRSAKHELQGNDTQASQQRQYRTLEKQKRGKQQERALVQDQPLDEEGKKKEKKKQIVKQQQRQGSAVVKAEKTETSAEKSHMKSNLLGGAADAAHLPVPALVTSSLAMALGGRAAIAAAAATIGAGVPNISAVAKPAAGAASSCQKQTHAAALAALQQRNSAVTAAAAAAAAVQPLPSAGDDRNGGGKGTTAAALSAAAVRQVGRGQKAAGKKIAGGFLDKMRAKLAGGRFRYLNEELYTRSGKDAFTMMQSQPELFLQYHEGFQRQTRGWPKQPVDVAIGWLISKRSEIKVVADFGCGDAKIAASVPQTVHSFDLVASAPGVIACNMSDVPLPDASVDAAIFSLALMGIDYGSFLEEAVRVLRPKGWLWIAEVRSRFARGAADMHTAGSDDDDGSHGEGKAAGDEDFQPFLSCLKSLGLRILSEDAGNKMFVVWVLRKGEVGKQQRNGKRGGSSGIIPWPELKACMYKKR</sequence>
<feature type="compositionally biased region" description="Basic and acidic residues" evidence="8">
    <location>
        <begin position="238"/>
        <end position="265"/>
    </location>
</feature>
<evidence type="ECO:0000256" key="7">
    <source>
        <dbReference type="ARBA" id="ARBA00023242"/>
    </source>
</evidence>
<dbReference type="InterPro" id="IPR007823">
    <property type="entry name" value="RRP8"/>
</dbReference>
<dbReference type="SUPFAM" id="SSF53335">
    <property type="entry name" value="S-adenosyl-L-methionine-dependent methyltransferases"/>
    <property type="match status" value="1"/>
</dbReference>
<comment type="caution">
    <text evidence="9">The sequence shown here is derived from an EMBL/GenBank/DDBJ whole genome shotgun (WGS) entry which is preliminary data.</text>
</comment>
<dbReference type="CDD" id="cd02440">
    <property type="entry name" value="AdoMet_MTases"/>
    <property type="match status" value="1"/>
</dbReference>
<protein>
    <recommendedName>
        <fullName evidence="11">Ribosomal RNA-processing protein 8</fullName>
    </recommendedName>
</protein>
<feature type="compositionally biased region" description="Basic and acidic residues" evidence="8">
    <location>
        <begin position="456"/>
        <end position="468"/>
    </location>
</feature>
<dbReference type="Pfam" id="PF05148">
    <property type="entry name" value="Methyltransf_8"/>
    <property type="match status" value="1"/>
</dbReference>
<proteinExistence type="inferred from homology"/>
<feature type="compositionally biased region" description="Basic and acidic residues" evidence="8">
    <location>
        <begin position="782"/>
        <end position="791"/>
    </location>
</feature>
<keyword evidence="3" id="KW-0698">rRNA processing</keyword>
<feature type="compositionally biased region" description="Polar residues" evidence="8">
    <location>
        <begin position="397"/>
        <end position="408"/>
    </location>
</feature>
<evidence type="ECO:0008006" key="11">
    <source>
        <dbReference type="Google" id="ProtNLM"/>
    </source>
</evidence>
<dbReference type="InterPro" id="IPR029063">
    <property type="entry name" value="SAM-dependent_MTases_sf"/>
</dbReference>
<accession>A0ABQ5S6E9</accession>
<keyword evidence="4" id="KW-0489">Methyltransferase</keyword>
<keyword evidence="6" id="KW-0949">S-adenosyl-L-methionine</keyword>
<dbReference type="PANTHER" id="PTHR12787:SF0">
    <property type="entry name" value="RIBOSOMAL RNA-PROCESSING PROTEIN 8"/>
    <property type="match status" value="1"/>
</dbReference>
<feature type="compositionally biased region" description="Basic and acidic residues" evidence="8">
    <location>
        <begin position="295"/>
        <end position="347"/>
    </location>
</feature>
<feature type="compositionally biased region" description="Basic and acidic residues" evidence="8">
    <location>
        <begin position="409"/>
        <end position="421"/>
    </location>
</feature>
<feature type="compositionally biased region" description="Polar residues" evidence="8">
    <location>
        <begin position="281"/>
        <end position="291"/>
    </location>
</feature>
<reference evidence="9 10" key="1">
    <citation type="journal article" date="2023" name="IScience">
        <title>Expanded male sex-determining region conserved during the evolution of homothallism in the green alga Volvox.</title>
        <authorList>
            <person name="Yamamoto K."/>
            <person name="Matsuzaki R."/>
            <person name="Mahakham W."/>
            <person name="Heman W."/>
            <person name="Sekimoto H."/>
            <person name="Kawachi M."/>
            <person name="Minakuchi Y."/>
            <person name="Toyoda A."/>
            <person name="Nozaki H."/>
        </authorList>
    </citation>
    <scope>NUCLEOTIDE SEQUENCE [LARGE SCALE GENOMIC DNA]</scope>
    <source>
        <strain evidence="9 10">NIES-4468</strain>
    </source>
</reference>
<dbReference type="EMBL" id="BSDZ01000024">
    <property type="protein sequence ID" value="GLI65492.1"/>
    <property type="molecule type" value="Genomic_DNA"/>
</dbReference>
<feature type="region of interest" description="Disordered" evidence="8">
    <location>
        <begin position="140"/>
        <end position="469"/>
    </location>
</feature>